<reference evidence="2" key="2">
    <citation type="submission" date="2015-01" db="EMBL/GenBank/DDBJ databases">
        <title>Evolutionary Origins and Diversification of the Mycorrhizal Mutualists.</title>
        <authorList>
            <consortium name="DOE Joint Genome Institute"/>
            <consortium name="Mycorrhizal Genomics Consortium"/>
            <person name="Kohler A."/>
            <person name="Kuo A."/>
            <person name="Nagy L.G."/>
            <person name="Floudas D."/>
            <person name="Copeland A."/>
            <person name="Barry K.W."/>
            <person name="Cichocki N."/>
            <person name="Veneault-Fourrey C."/>
            <person name="LaButti K."/>
            <person name="Lindquist E.A."/>
            <person name="Lipzen A."/>
            <person name="Lundell T."/>
            <person name="Morin E."/>
            <person name="Murat C."/>
            <person name="Riley R."/>
            <person name="Ohm R."/>
            <person name="Sun H."/>
            <person name="Tunlid A."/>
            <person name="Henrissat B."/>
            <person name="Grigoriev I.V."/>
            <person name="Hibbett D.S."/>
            <person name="Martin F."/>
        </authorList>
    </citation>
    <scope>NUCLEOTIDE SEQUENCE [LARGE SCALE GENOMIC DNA]</scope>
    <source>
        <strain evidence="2">MUT 4182</strain>
    </source>
</reference>
<dbReference type="AlphaFoldDB" id="A0A0C3M7Q7"/>
<sequence length="61" mass="7181">MKLLGNRDSRALYGPFQLHFLNTRLSIHPIESDTRIGRPPHETRPLDVEWRATKKAAFRIR</sequence>
<accession>A0A0C3M7Q7</accession>
<dbReference type="Proteomes" id="UP000054248">
    <property type="component" value="Unassembled WGS sequence"/>
</dbReference>
<evidence type="ECO:0000313" key="1">
    <source>
        <dbReference type="EMBL" id="KIO29722.1"/>
    </source>
</evidence>
<name>A0A0C3M7Q7_9AGAM</name>
<keyword evidence="2" id="KW-1185">Reference proteome</keyword>
<dbReference type="EMBL" id="KN822979">
    <property type="protein sequence ID" value="KIO29722.1"/>
    <property type="molecule type" value="Genomic_DNA"/>
</dbReference>
<organism evidence="1 2">
    <name type="scientific">Tulasnella calospora MUT 4182</name>
    <dbReference type="NCBI Taxonomy" id="1051891"/>
    <lineage>
        <taxon>Eukaryota</taxon>
        <taxon>Fungi</taxon>
        <taxon>Dikarya</taxon>
        <taxon>Basidiomycota</taxon>
        <taxon>Agaricomycotina</taxon>
        <taxon>Agaricomycetes</taxon>
        <taxon>Cantharellales</taxon>
        <taxon>Tulasnellaceae</taxon>
        <taxon>Tulasnella</taxon>
    </lineage>
</organism>
<dbReference type="HOGENOM" id="CLU_2924419_0_0_1"/>
<protein>
    <submittedName>
        <fullName evidence="1">Uncharacterized protein</fullName>
    </submittedName>
</protein>
<evidence type="ECO:0000313" key="2">
    <source>
        <dbReference type="Proteomes" id="UP000054248"/>
    </source>
</evidence>
<proteinExistence type="predicted"/>
<reference evidence="1 2" key="1">
    <citation type="submission" date="2014-04" db="EMBL/GenBank/DDBJ databases">
        <authorList>
            <consortium name="DOE Joint Genome Institute"/>
            <person name="Kuo A."/>
            <person name="Girlanda M."/>
            <person name="Perotto S."/>
            <person name="Kohler A."/>
            <person name="Nagy L.G."/>
            <person name="Floudas D."/>
            <person name="Copeland A."/>
            <person name="Barry K.W."/>
            <person name="Cichocki N."/>
            <person name="Veneault-Fourrey C."/>
            <person name="LaButti K."/>
            <person name="Lindquist E.A."/>
            <person name="Lipzen A."/>
            <person name="Lundell T."/>
            <person name="Morin E."/>
            <person name="Murat C."/>
            <person name="Sun H."/>
            <person name="Tunlid A."/>
            <person name="Henrissat B."/>
            <person name="Grigoriev I.V."/>
            <person name="Hibbett D.S."/>
            <person name="Martin F."/>
            <person name="Nordberg H.P."/>
            <person name="Cantor M.N."/>
            <person name="Hua S.X."/>
        </authorList>
    </citation>
    <scope>NUCLEOTIDE SEQUENCE [LARGE SCALE GENOMIC DNA]</scope>
    <source>
        <strain evidence="1 2">MUT 4182</strain>
    </source>
</reference>
<gene>
    <name evidence="1" type="ORF">M407DRAFT_242497</name>
</gene>